<evidence type="ECO:0000259" key="7">
    <source>
        <dbReference type="PROSITE" id="PS50850"/>
    </source>
</evidence>
<comment type="subcellular location">
    <subcellularLocation>
        <location evidence="1">Cell membrane</location>
        <topology evidence="1">Multi-pass membrane protein</topology>
    </subcellularLocation>
</comment>
<feature type="transmembrane region" description="Helical" evidence="6">
    <location>
        <begin position="372"/>
        <end position="394"/>
    </location>
</feature>
<feature type="transmembrane region" description="Helical" evidence="6">
    <location>
        <begin position="102"/>
        <end position="124"/>
    </location>
</feature>
<organism evidence="8 9">
    <name type="scientific">Mangrovactinospora gilvigrisea</name>
    <dbReference type="NCBI Taxonomy" id="1428644"/>
    <lineage>
        <taxon>Bacteria</taxon>
        <taxon>Bacillati</taxon>
        <taxon>Actinomycetota</taxon>
        <taxon>Actinomycetes</taxon>
        <taxon>Kitasatosporales</taxon>
        <taxon>Streptomycetaceae</taxon>
        <taxon>Mangrovactinospora</taxon>
    </lineage>
</organism>
<evidence type="ECO:0000256" key="2">
    <source>
        <dbReference type="ARBA" id="ARBA00022692"/>
    </source>
</evidence>
<dbReference type="InterPro" id="IPR011701">
    <property type="entry name" value="MFS"/>
</dbReference>
<protein>
    <recommendedName>
        <fullName evidence="7">Major facilitator superfamily (MFS) profile domain-containing protein</fullName>
    </recommendedName>
</protein>
<name>A0A1J7CCA7_9ACTN</name>
<dbReference type="STRING" id="1428644.BIV57_11745"/>
<feature type="transmembrane region" description="Helical" evidence="6">
    <location>
        <begin position="223"/>
        <end position="245"/>
    </location>
</feature>
<dbReference type="CDD" id="cd17339">
    <property type="entry name" value="MFS_NIMT_CynX_like"/>
    <property type="match status" value="1"/>
</dbReference>
<dbReference type="Pfam" id="PF07690">
    <property type="entry name" value="MFS_1"/>
    <property type="match status" value="1"/>
</dbReference>
<dbReference type="EMBL" id="MLCF01000057">
    <property type="protein sequence ID" value="OIV37314.1"/>
    <property type="molecule type" value="Genomic_DNA"/>
</dbReference>
<gene>
    <name evidence="8" type="ORF">BIV57_11745</name>
</gene>
<dbReference type="InterPro" id="IPR020846">
    <property type="entry name" value="MFS_dom"/>
</dbReference>
<feature type="transmembrane region" description="Helical" evidence="6">
    <location>
        <begin position="284"/>
        <end position="304"/>
    </location>
</feature>
<keyword evidence="4 6" id="KW-0472">Membrane</keyword>
<feature type="transmembrane region" description="Helical" evidence="6">
    <location>
        <begin position="310"/>
        <end position="333"/>
    </location>
</feature>
<reference evidence="8 9" key="1">
    <citation type="submission" date="2016-10" db="EMBL/GenBank/DDBJ databases">
        <title>Genome sequence of Streptomyces gilvigriseus MUSC 26.</title>
        <authorList>
            <person name="Lee L.-H."/>
            <person name="Ser H.-L."/>
        </authorList>
    </citation>
    <scope>NUCLEOTIDE SEQUENCE [LARGE SCALE GENOMIC DNA]</scope>
    <source>
        <strain evidence="8 9">MUSC 26</strain>
    </source>
</reference>
<dbReference type="Proteomes" id="UP000243342">
    <property type="component" value="Unassembled WGS sequence"/>
</dbReference>
<feature type="transmembrane region" description="Helical" evidence="6">
    <location>
        <begin position="257"/>
        <end position="277"/>
    </location>
</feature>
<evidence type="ECO:0000256" key="4">
    <source>
        <dbReference type="ARBA" id="ARBA00023136"/>
    </source>
</evidence>
<dbReference type="GO" id="GO:0022857">
    <property type="term" value="F:transmembrane transporter activity"/>
    <property type="evidence" value="ECO:0007669"/>
    <property type="project" value="InterPro"/>
</dbReference>
<feature type="transmembrane region" description="Helical" evidence="6">
    <location>
        <begin position="46"/>
        <end position="66"/>
    </location>
</feature>
<feature type="compositionally biased region" description="Basic and acidic residues" evidence="5">
    <location>
        <begin position="400"/>
        <end position="409"/>
    </location>
</feature>
<keyword evidence="3 6" id="KW-1133">Transmembrane helix</keyword>
<sequence>MDRKSPPVGRTLLTVGVMLIATNLRPGVVSVSPELDAIRTGTGLPATAAGLLTTLPILCFGALAPFAPRLARRIGARGALGAMMLLLTAGIAVRTAPGTVPLFVGTVLVGAAIALSNVLVPALIKRDFHDRAGLMTGVYSVALFTGAALAAGVTVPLGGGLGLSWRGTLGMWAVWSALAFAVWLPQLRGARADRPAAATSAAPGAAREADGPSLWRSRLAWQITFLMGLQSLEYYAAAAWIPTLLTDDGMARAEAGWMLSLSSLAGITGSLLLTVLIGRARSQVGFALAGSALFAVSFAGLMAAPTAGAYVWMIAMGLGSGLLIGAALAVVVLRAPDGVRAAEMSGMAQCVGYLLAAVGPFALGWLRDATGGWTVPMLGLLVLTVPMALAGIAAGRDRTLPPRTSRCENDGESQIPRGESVPGHRPPLDTLER</sequence>
<evidence type="ECO:0000256" key="5">
    <source>
        <dbReference type="SAM" id="MobiDB-lite"/>
    </source>
</evidence>
<dbReference type="SUPFAM" id="SSF103473">
    <property type="entry name" value="MFS general substrate transporter"/>
    <property type="match status" value="1"/>
</dbReference>
<feature type="domain" description="Major facilitator superfamily (MFS) profile" evidence="7">
    <location>
        <begin position="216"/>
        <end position="433"/>
    </location>
</feature>
<dbReference type="AlphaFoldDB" id="A0A1J7CCA7"/>
<dbReference type="InterPro" id="IPR052524">
    <property type="entry name" value="MFS_Cyanate_Porter"/>
</dbReference>
<dbReference type="GO" id="GO:0005886">
    <property type="term" value="C:plasma membrane"/>
    <property type="evidence" value="ECO:0007669"/>
    <property type="project" value="UniProtKB-SubCell"/>
</dbReference>
<accession>A0A1J7CCA7</accession>
<feature type="transmembrane region" description="Helical" evidence="6">
    <location>
        <begin position="345"/>
        <end position="366"/>
    </location>
</feature>
<feature type="transmembrane region" description="Helical" evidence="6">
    <location>
        <begin position="78"/>
        <end position="96"/>
    </location>
</feature>
<evidence type="ECO:0000256" key="1">
    <source>
        <dbReference type="ARBA" id="ARBA00004651"/>
    </source>
</evidence>
<dbReference type="PANTHER" id="PTHR23523:SF2">
    <property type="entry name" value="2-NITROIMIDAZOLE TRANSPORTER"/>
    <property type="match status" value="1"/>
</dbReference>
<dbReference type="InterPro" id="IPR036259">
    <property type="entry name" value="MFS_trans_sf"/>
</dbReference>
<dbReference type="PROSITE" id="PS50850">
    <property type="entry name" value="MFS"/>
    <property type="match status" value="1"/>
</dbReference>
<feature type="transmembrane region" description="Helical" evidence="6">
    <location>
        <begin position="163"/>
        <end position="184"/>
    </location>
</feature>
<evidence type="ECO:0000256" key="3">
    <source>
        <dbReference type="ARBA" id="ARBA00022989"/>
    </source>
</evidence>
<dbReference type="PANTHER" id="PTHR23523">
    <property type="match status" value="1"/>
</dbReference>
<dbReference type="RefSeq" id="WP_071656737.1">
    <property type="nucleotide sequence ID" value="NZ_MLCF01000057.1"/>
</dbReference>
<keyword evidence="9" id="KW-1185">Reference proteome</keyword>
<evidence type="ECO:0000313" key="9">
    <source>
        <dbReference type="Proteomes" id="UP000243342"/>
    </source>
</evidence>
<feature type="transmembrane region" description="Helical" evidence="6">
    <location>
        <begin position="136"/>
        <end position="157"/>
    </location>
</feature>
<evidence type="ECO:0000256" key="6">
    <source>
        <dbReference type="SAM" id="Phobius"/>
    </source>
</evidence>
<keyword evidence="2 6" id="KW-0812">Transmembrane</keyword>
<evidence type="ECO:0000313" key="8">
    <source>
        <dbReference type="EMBL" id="OIV37314.1"/>
    </source>
</evidence>
<comment type="caution">
    <text evidence="8">The sequence shown here is derived from an EMBL/GenBank/DDBJ whole genome shotgun (WGS) entry which is preliminary data.</text>
</comment>
<feature type="region of interest" description="Disordered" evidence="5">
    <location>
        <begin position="400"/>
        <end position="433"/>
    </location>
</feature>
<dbReference type="Gene3D" id="1.20.1250.20">
    <property type="entry name" value="MFS general substrate transporter like domains"/>
    <property type="match status" value="1"/>
</dbReference>
<proteinExistence type="predicted"/>